<dbReference type="EMBL" id="NHYE01005497">
    <property type="protein sequence ID" value="PPQ71571.1"/>
    <property type="molecule type" value="Genomic_DNA"/>
</dbReference>
<organism evidence="1 2">
    <name type="scientific">Gymnopilus dilepis</name>
    <dbReference type="NCBI Taxonomy" id="231916"/>
    <lineage>
        <taxon>Eukaryota</taxon>
        <taxon>Fungi</taxon>
        <taxon>Dikarya</taxon>
        <taxon>Basidiomycota</taxon>
        <taxon>Agaricomycotina</taxon>
        <taxon>Agaricomycetes</taxon>
        <taxon>Agaricomycetidae</taxon>
        <taxon>Agaricales</taxon>
        <taxon>Agaricineae</taxon>
        <taxon>Hymenogastraceae</taxon>
        <taxon>Gymnopilus</taxon>
    </lineage>
</organism>
<name>A0A409VZC1_9AGAR</name>
<evidence type="ECO:0000313" key="2">
    <source>
        <dbReference type="Proteomes" id="UP000284706"/>
    </source>
</evidence>
<evidence type="ECO:0000313" key="1">
    <source>
        <dbReference type="EMBL" id="PPQ71571.1"/>
    </source>
</evidence>
<dbReference type="Proteomes" id="UP000284706">
    <property type="component" value="Unassembled WGS sequence"/>
</dbReference>
<keyword evidence="2" id="KW-1185">Reference proteome</keyword>
<accession>A0A409VZC1</accession>
<proteinExistence type="predicted"/>
<dbReference type="AlphaFoldDB" id="A0A409VZC1"/>
<sequence>MKAILRVMKRIVRERNLRTTMTRELIEDPFPGREH</sequence>
<feature type="non-terminal residue" evidence="1">
    <location>
        <position position="35"/>
    </location>
</feature>
<comment type="caution">
    <text evidence="1">The sequence shown here is derived from an EMBL/GenBank/DDBJ whole genome shotgun (WGS) entry which is preliminary data.</text>
</comment>
<dbReference type="InParanoid" id="A0A409VZC1"/>
<gene>
    <name evidence="1" type="ORF">CVT26_010428</name>
</gene>
<protein>
    <submittedName>
        <fullName evidence="1">Uncharacterized protein</fullName>
    </submittedName>
</protein>
<reference evidence="1 2" key="1">
    <citation type="journal article" date="2018" name="Evol. Lett.">
        <title>Horizontal gene cluster transfer increased hallucinogenic mushroom diversity.</title>
        <authorList>
            <person name="Reynolds H.T."/>
            <person name="Vijayakumar V."/>
            <person name="Gluck-Thaler E."/>
            <person name="Korotkin H.B."/>
            <person name="Matheny P.B."/>
            <person name="Slot J.C."/>
        </authorList>
    </citation>
    <scope>NUCLEOTIDE SEQUENCE [LARGE SCALE GENOMIC DNA]</scope>
    <source>
        <strain evidence="1 2">SRW20</strain>
    </source>
</reference>